<evidence type="ECO:0000313" key="3">
    <source>
        <dbReference type="EMBL" id="SMY11147.1"/>
    </source>
</evidence>
<gene>
    <name evidence="3" type="ORF">BJEO58_00729</name>
</gene>
<feature type="signal peptide" evidence="2">
    <location>
        <begin position="1"/>
        <end position="28"/>
    </location>
</feature>
<dbReference type="PANTHER" id="PTHR33376:SF15">
    <property type="entry name" value="BLL6794 PROTEIN"/>
    <property type="match status" value="1"/>
</dbReference>
<dbReference type="EMBL" id="FXZM01000003">
    <property type="protein sequence ID" value="SMY11147.1"/>
    <property type="molecule type" value="Genomic_DNA"/>
</dbReference>
<evidence type="ECO:0000256" key="1">
    <source>
        <dbReference type="ARBA" id="ARBA00022729"/>
    </source>
</evidence>
<reference evidence="4" key="1">
    <citation type="submission" date="2017-03" db="EMBL/GenBank/DDBJ databases">
        <authorList>
            <person name="Monnet C."/>
        </authorList>
    </citation>
    <scope>NUCLEOTIDE SEQUENCE [LARGE SCALE GENOMIC DNA]</scope>
    <source>
        <strain evidence="4">SJ5-8</strain>
    </source>
</reference>
<evidence type="ECO:0000313" key="4">
    <source>
        <dbReference type="Proteomes" id="UP000234462"/>
    </source>
</evidence>
<dbReference type="Gene3D" id="3.40.190.170">
    <property type="entry name" value="Bacterial extracellular solute-binding protein, family 7"/>
    <property type="match status" value="1"/>
</dbReference>
<keyword evidence="1 2" id="KW-0732">Signal</keyword>
<dbReference type="AlphaFoldDB" id="A0A2H1L2L9"/>
<dbReference type="PROSITE" id="PS51257">
    <property type="entry name" value="PROKAR_LIPOPROTEIN"/>
    <property type="match status" value="1"/>
</dbReference>
<keyword evidence="4" id="KW-1185">Reference proteome</keyword>
<protein>
    <submittedName>
        <fullName evidence="3">TRAP-type C4-dicarboxylate transport system, substrate-binding protein</fullName>
    </submittedName>
</protein>
<dbReference type="InterPro" id="IPR018389">
    <property type="entry name" value="DctP_fam"/>
</dbReference>
<dbReference type="RefSeq" id="WP_180951815.1">
    <property type="nucleotide sequence ID" value="NZ_FXZM01000003.1"/>
</dbReference>
<feature type="chain" id="PRO_5013937427" evidence="2">
    <location>
        <begin position="29"/>
        <end position="426"/>
    </location>
</feature>
<name>A0A2H1L2L9_9MICO</name>
<dbReference type="InterPro" id="IPR038404">
    <property type="entry name" value="TRAP_DctP_sf"/>
</dbReference>
<organism evidence="3 4">
    <name type="scientific">Brevibacterium jeotgali</name>
    <dbReference type="NCBI Taxonomy" id="1262550"/>
    <lineage>
        <taxon>Bacteria</taxon>
        <taxon>Bacillati</taxon>
        <taxon>Actinomycetota</taxon>
        <taxon>Actinomycetes</taxon>
        <taxon>Micrococcales</taxon>
        <taxon>Brevibacteriaceae</taxon>
        <taxon>Brevibacterium</taxon>
    </lineage>
</organism>
<evidence type="ECO:0000256" key="2">
    <source>
        <dbReference type="SAM" id="SignalP"/>
    </source>
</evidence>
<accession>A0A2H1L2L9</accession>
<proteinExistence type="predicted"/>
<dbReference type="Proteomes" id="UP000234462">
    <property type="component" value="Unassembled WGS sequence"/>
</dbReference>
<dbReference type="GO" id="GO:0055085">
    <property type="term" value="P:transmembrane transport"/>
    <property type="evidence" value="ECO:0007669"/>
    <property type="project" value="InterPro"/>
</dbReference>
<dbReference type="Pfam" id="PF03480">
    <property type="entry name" value="DctP"/>
    <property type="match status" value="1"/>
</dbReference>
<dbReference type="PANTHER" id="PTHR33376">
    <property type="match status" value="1"/>
</dbReference>
<sequence length="426" mass="45240">MHSRTLVARTVIAGTAALAVSLTGCAGAAGSGGTGGGGSGDGYEYGASTEEIRAAFEDIDPITISYQPSAQSAEDITSYRSKAFIEDVEELSGGAVTVETTYGQGIAGYTDLADALVDGRVDVAYMLPVYQPDQFPVFAGFVAASTLTGTSPLVDELAANAALGEMAWGSEDLLNEYRDQGLHPLNPFNAAGAIMGLCSDEVSTLDEWSGKQVRISSGAQITQLEGLGGSPTSLEYTETYEALQRGTVDCTLSATLPATTSGFLEVAPNVSYTDEVTFARGPGATVAGSAFESYPLAVKQLLFDAMLRNFNTSRRADLEGNSQAAQQVREFDGSFQAMAEDAEDSLKEASQGVVQAEVEKGSLPESAEQDVADLMERWSGVAEELGYADDEGEFEDYDEWYTSGQDYLMPYSQRYFDEVMLPHRPS</sequence>